<name>X0ZRE8_9ZZZZ</name>
<organism evidence="1">
    <name type="scientific">marine sediment metagenome</name>
    <dbReference type="NCBI Taxonomy" id="412755"/>
    <lineage>
        <taxon>unclassified sequences</taxon>
        <taxon>metagenomes</taxon>
        <taxon>ecological metagenomes</taxon>
    </lineage>
</organism>
<reference evidence="1" key="1">
    <citation type="journal article" date="2014" name="Front. Microbiol.">
        <title>High frequency of phylogenetically diverse reductive dehalogenase-homologous genes in deep subseafloor sedimentary metagenomes.</title>
        <authorList>
            <person name="Kawai M."/>
            <person name="Futagami T."/>
            <person name="Toyoda A."/>
            <person name="Takaki Y."/>
            <person name="Nishi S."/>
            <person name="Hori S."/>
            <person name="Arai W."/>
            <person name="Tsubouchi T."/>
            <person name="Morono Y."/>
            <person name="Uchiyama I."/>
            <person name="Ito T."/>
            <person name="Fujiyama A."/>
            <person name="Inagaki F."/>
            <person name="Takami H."/>
        </authorList>
    </citation>
    <scope>NUCLEOTIDE SEQUENCE</scope>
    <source>
        <strain evidence="1">Expedition CK06-06</strain>
    </source>
</reference>
<accession>X0ZRE8</accession>
<dbReference type="EMBL" id="BART01009106">
    <property type="protein sequence ID" value="GAG62988.1"/>
    <property type="molecule type" value="Genomic_DNA"/>
</dbReference>
<gene>
    <name evidence="1" type="ORF">S01H4_20280</name>
</gene>
<dbReference type="AlphaFoldDB" id="X0ZRE8"/>
<feature type="non-terminal residue" evidence="1">
    <location>
        <position position="1"/>
    </location>
</feature>
<evidence type="ECO:0000313" key="1">
    <source>
        <dbReference type="EMBL" id="GAG62988.1"/>
    </source>
</evidence>
<sequence>LKKMNRFAHSIDDAAKQIDVNEILELMTALADRLAAMRSVSIDNRSTQDPVMLKTVPFHLLNLLWLILDFAMGVTGDDKTVELVPAATSTGASVSFRRLGDLSPSASTDFPTELENALLTQVGAELTVNVEKKEIILGLNDSIT</sequence>
<comment type="caution">
    <text evidence="1">The sequence shown here is derived from an EMBL/GenBank/DDBJ whole genome shotgun (WGS) entry which is preliminary data.</text>
</comment>
<protein>
    <submittedName>
        <fullName evidence="1">Uncharacterized protein</fullName>
    </submittedName>
</protein>
<proteinExistence type="predicted"/>